<feature type="region of interest" description="Disordered" evidence="1">
    <location>
        <begin position="425"/>
        <end position="462"/>
    </location>
</feature>
<dbReference type="GO" id="GO:0010099">
    <property type="term" value="P:regulation of photomorphogenesis"/>
    <property type="evidence" value="ECO:0007669"/>
    <property type="project" value="InterPro"/>
</dbReference>
<name>A0AAN8USA1_9MAGN</name>
<gene>
    <name evidence="2" type="ORF">RJ641_019447</name>
</gene>
<dbReference type="AlphaFoldDB" id="A0AAN8USA1"/>
<evidence type="ECO:0008006" key="4">
    <source>
        <dbReference type="Google" id="ProtNLM"/>
    </source>
</evidence>
<dbReference type="PANTHER" id="PTHR36062:SF1">
    <property type="entry name" value="OS01G0687300 PROTEIN"/>
    <property type="match status" value="1"/>
</dbReference>
<evidence type="ECO:0000313" key="3">
    <source>
        <dbReference type="Proteomes" id="UP001370490"/>
    </source>
</evidence>
<dbReference type="Proteomes" id="UP001370490">
    <property type="component" value="Unassembled WGS sequence"/>
</dbReference>
<comment type="caution">
    <text evidence="2">The sequence shown here is derived from an EMBL/GenBank/DDBJ whole genome shotgun (WGS) entry which is preliminary data.</text>
</comment>
<dbReference type="InterPro" id="IPR037476">
    <property type="entry name" value="PCH1"/>
</dbReference>
<protein>
    <recommendedName>
        <fullName evidence="4">F-box protein</fullName>
    </recommendedName>
</protein>
<accession>A0AAN8USA1</accession>
<dbReference type="EMBL" id="JBAMMX010000024">
    <property type="protein sequence ID" value="KAK6916586.1"/>
    <property type="molecule type" value="Genomic_DNA"/>
</dbReference>
<evidence type="ECO:0000256" key="1">
    <source>
        <dbReference type="SAM" id="MobiDB-lite"/>
    </source>
</evidence>
<organism evidence="2 3">
    <name type="scientific">Dillenia turbinata</name>
    <dbReference type="NCBI Taxonomy" id="194707"/>
    <lineage>
        <taxon>Eukaryota</taxon>
        <taxon>Viridiplantae</taxon>
        <taxon>Streptophyta</taxon>
        <taxon>Embryophyta</taxon>
        <taxon>Tracheophyta</taxon>
        <taxon>Spermatophyta</taxon>
        <taxon>Magnoliopsida</taxon>
        <taxon>eudicotyledons</taxon>
        <taxon>Gunneridae</taxon>
        <taxon>Pentapetalae</taxon>
        <taxon>Dilleniales</taxon>
        <taxon>Dilleniaceae</taxon>
        <taxon>Dillenia</taxon>
    </lineage>
</organism>
<keyword evidence="3" id="KW-1185">Reference proteome</keyword>
<feature type="compositionally biased region" description="Basic and acidic residues" evidence="1">
    <location>
        <begin position="439"/>
        <end position="449"/>
    </location>
</feature>
<dbReference type="PANTHER" id="PTHR36062">
    <property type="entry name" value="OS01G0687300 PROTEIN"/>
    <property type="match status" value="1"/>
</dbReference>
<reference evidence="2 3" key="1">
    <citation type="submission" date="2023-12" db="EMBL/GenBank/DDBJ databases">
        <title>A high-quality genome assembly for Dillenia turbinata (Dilleniales).</title>
        <authorList>
            <person name="Chanderbali A."/>
        </authorList>
    </citation>
    <scope>NUCLEOTIDE SEQUENCE [LARGE SCALE GENOMIC DNA]</scope>
    <source>
        <strain evidence="2">LSX21</strain>
        <tissue evidence="2">Leaf</tissue>
    </source>
</reference>
<proteinExistence type="predicted"/>
<evidence type="ECO:0000313" key="2">
    <source>
        <dbReference type="EMBL" id="KAK6916586.1"/>
    </source>
</evidence>
<sequence length="738" mass="81460">MSDHQSIRDSDATTSKPVHPYQSVWMGHWMQTGCKAVPAASRHMAISYGTKEDGHDLNFRKLNSEPETEKNTLNSAKGFRAMTESKRDDISNECLASSSKTSGKGKLDLQPFPIFNLCQTGESSDVPTNDHAPKSERHAFRSQLNNLGFGPLAVSNVKNSSDSAIALGPVHMESSSKLCDVPSEFVLCNSKQQPKSSNSIQKNASAIERSLQDDIVGVPYRFNRGGVQMQREICQSEAILATKEHFASTSLAPLGRENSNYHSNSSFLVREEKMDNPMNNRAHVSSFLNMPTNDPSTSNKRSQPFWGGQYQRMDSHSGTGLLPSRYTPEMTGLGNLYHDCYPLPPMSVSTHDVETMRICTTVDSVKGYSGGSSKFSQTTHHLFITQKTDINLSKGNQIFRGSTVAAKIRGNTFSDFLSLSPFNGQRGGKLQQLDSSAESEEKEKMEDVKTSPLPVKNESSADTDTLDIDAFQDDNPISGVGMVQYKKEDEAAQNQTKSQAADGSHKLVTCKVELPDINQELPASLAPANTTDEMEPSPSRTQSLDMEHLLANTEQPMNSKGSSFPDELIGPEPSCRWVKRLKLSHSDSSHGTKISRGGTLSQKNVNKIFKEIMKNRQASSDPMLVKHPGKEPMVLDDSTFSLKKGESNSMDLVKKDRDLTLSNSWIRRWCHKQPSKKPEAVVACEPQSSKVVADEFQKKKFPSIAAMALMGKAMCGFHPFELRKKGSFVVWNTRGLSE</sequence>